<dbReference type="EMBL" id="CP080034">
    <property type="protein sequence ID" value="QYC10360.1"/>
    <property type="molecule type" value="Genomic_DNA"/>
</dbReference>
<feature type="domain" description="HTH marR-type" evidence="1">
    <location>
        <begin position="25"/>
        <end position="121"/>
    </location>
</feature>
<dbReference type="Proteomes" id="UP000824334">
    <property type="component" value="Chromosome"/>
</dbReference>
<evidence type="ECO:0000313" key="3">
    <source>
        <dbReference type="Proteomes" id="UP000824334"/>
    </source>
</evidence>
<sequence>MNDDGPCICGRLRRASRTLSRLYDAALAPVGLTVNQFSILRNLAQLDLPSLNEIAERTAHEKSAMWRTLQPMIRQGWVAAEPGRVQRFTLTGAGRERLDLARPIWMETQGRVSQTLGEREAALIDLLHEIETHA</sequence>
<dbReference type="InterPro" id="IPR036390">
    <property type="entry name" value="WH_DNA-bd_sf"/>
</dbReference>
<dbReference type="InterPro" id="IPR000835">
    <property type="entry name" value="HTH_MarR-typ"/>
</dbReference>
<name>A0ABX8TIY7_9CAUL</name>
<keyword evidence="3" id="KW-1185">Reference proteome</keyword>
<proteinExistence type="predicted"/>
<dbReference type="InterPro" id="IPR036388">
    <property type="entry name" value="WH-like_DNA-bd_sf"/>
</dbReference>
<dbReference type="GeneID" id="94377140"/>
<dbReference type="Pfam" id="PF12802">
    <property type="entry name" value="MarR_2"/>
    <property type="match status" value="1"/>
</dbReference>
<dbReference type="RefSeq" id="WP_201100017.1">
    <property type="nucleotide sequence ID" value="NZ_BAAAEE010000020.1"/>
</dbReference>
<gene>
    <name evidence="2" type="ORF">KWG56_17750</name>
</gene>
<accession>A0ABX8TIY7</accession>
<evidence type="ECO:0000259" key="1">
    <source>
        <dbReference type="SMART" id="SM00347"/>
    </source>
</evidence>
<dbReference type="SUPFAM" id="SSF46785">
    <property type="entry name" value="Winged helix' DNA-binding domain"/>
    <property type="match status" value="1"/>
</dbReference>
<organism evidence="2 3">
    <name type="scientific">Brevundimonas nasdae</name>
    <dbReference type="NCBI Taxonomy" id="172043"/>
    <lineage>
        <taxon>Bacteria</taxon>
        <taxon>Pseudomonadati</taxon>
        <taxon>Pseudomonadota</taxon>
        <taxon>Alphaproteobacteria</taxon>
        <taxon>Caulobacterales</taxon>
        <taxon>Caulobacteraceae</taxon>
        <taxon>Brevundimonas</taxon>
    </lineage>
</organism>
<evidence type="ECO:0000313" key="2">
    <source>
        <dbReference type="EMBL" id="QYC10360.1"/>
    </source>
</evidence>
<reference evidence="2 3" key="1">
    <citation type="submission" date="2021-07" db="EMBL/GenBank/DDBJ databases">
        <title>Isolation and characterization of bacteria from a gold mining with a capacity of golden bioaccumulation.</title>
        <authorList>
            <person name="Yang X.J."/>
        </authorList>
    </citation>
    <scope>NUCLEOTIDE SEQUENCE [LARGE SCALE GENOMIC DNA]</scope>
    <source>
        <strain evidence="2 3">Au29</strain>
    </source>
</reference>
<protein>
    <submittedName>
        <fullName evidence="2">MarR family winged helix-turn-helix transcriptional regulator</fullName>
    </submittedName>
</protein>
<dbReference type="SMART" id="SM00347">
    <property type="entry name" value="HTH_MARR"/>
    <property type="match status" value="1"/>
</dbReference>
<dbReference type="Gene3D" id="1.10.10.10">
    <property type="entry name" value="Winged helix-like DNA-binding domain superfamily/Winged helix DNA-binding domain"/>
    <property type="match status" value="1"/>
</dbReference>